<dbReference type="InterPro" id="IPR025875">
    <property type="entry name" value="Leu-rich_rpt_4"/>
</dbReference>
<dbReference type="PROSITE" id="PS51257">
    <property type="entry name" value="PROKAR_LIPOPROTEIN"/>
    <property type="match status" value="1"/>
</dbReference>
<protein>
    <recommendedName>
        <fullName evidence="3">EF-hand domain-containing protein</fullName>
    </recommendedName>
</protein>
<dbReference type="Proteomes" id="UP001055105">
    <property type="component" value="Unassembled WGS sequence"/>
</dbReference>
<dbReference type="GO" id="GO:0005509">
    <property type="term" value="F:calcium ion binding"/>
    <property type="evidence" value="ECO:0007669"/>
    <property type="project" value="InterPro"/>
</dbReference>
<dbReference type="PANTHER" id="PTHR47566">
    <property type="match status" value="1"/>
</dbReference>
<dbReference type="SUPFAM" id="SSF52058">
    <property type="entry name" value="L domain-like"/>
    <property type="match status" value="1"/>
</dbReference>
<comment type="caution">
    <text evidence="4">The sequence shown here is derived from an EMBL/GenBank/DDBJ whole genome shotgun (WGS) entry which is preliminary data.</text>
</comment>
<dbReference type="PROSITE" id="PS50222">
    <property type="entry name" value="EF_HAND_2"/>
    <property type="match status" value="1"/>
</dbReference>
<accession>A0AA37KNY6</accession>
<sequence>MTRFVPLLAFALLAACGLADDERDDKNKRVYITFADPAFEAYCLEHFDIDHDGRISRYEAQRVLKMDCPDCGIAHMWEIGEFSRLERLDCSGNDLTQLDLRKCTLLQTLDCSRNRIASLDLDGLRALLELNCADNALTLLDLKSAGALRLLDCSGNRLVTLDLRPCSDRLKADAGGNPPLTTVYCRASQSVSADGHTEIIVR</sequence>
<organism evidence="4 5">
    <name type="scientific">Alistipes finegoldii</name>
    <dbReference type="NCBI Taxonomy" id="214856"/>
    <lineage>
        <taxon>Bacteria</taxon>
        <taxon>Pseudomonadati</taxon>
        <taxon>Bacteroidota</taxon>
        <taxon>Bacteroidia</taxon>
        <taxon>Bacteroidales</taxon>
        <taxon>Rikenellaceae</taxon>
        <taxon>Alistipes</taxon>
    </lineage>
</organism>
<dbReference type="Pfam" id="PF12799">
    <property type="entry name" value="LRR_4"/>
    <property type="match status" value="1"/>
</dbReference>
<proteinExistence type="predicted"/>
<dbReference type="AlphaFoldDB" id="A0AA37KNY6"/>
<reference evidence="4" key="1">
    <citation type="submission" date="2022-01" db="EMBL/GenBank/DDBJ databases">
        <title>Novel bile acid biosynthetic pathways are enriched in the microbiome of centenarians.</title>
        <authorList>
            <person name="Sato Y."/>
            <person name="Atarashi K."/>
            <person name="Plichta R.D."/>
            <person name="Arai Y."/>
            <person name="Sasajima S."/>
            <person name="Kearney M.S."/>
            <person name="Suda W."/>
            <person name="Takeshita K."/>
            <person name="Sasaki T."/>
            <person name="Okamoto S."/>
            <person name="Skelly N.A."/>
            <person name="Okamura Y."/>
            <person name="Vlamakis H."/>
            <person name="Li Y."/>
            <person name="Tanoue T."/>
            <person name="Takei H."/>
            <person name="Nittono H."/>
            <person name="Narushima S."/>
            <person name="Irie J."/>
            <person name="Itoh H."/>
            <person name="Moriya K."/>
            <person name="Sugiura Y."/>
            <person name="Suematsu M."/>
            <person name="Moritoki N."/>
            <person name="Shibata S."/>
            <person name="Littman R.D."/>
            <person name="Fischbach A.M."/>
            <person name="Uwamino Y."/>
            <person name="Inoue T."/>
            <person name="Honda A."/>
            <person name="Hattori M."/>
            <person name="Murai T."/>
            <person name="Xavier J.R."/>
            <person name="Hirose N."/>
            <person name="Honda K."/>
        </authorList>
    </citation>
    <scope>NUCLEOTIDE SEQUENCE</scope>
    <source>
        <strain evidence="4">CE91-St16</strain>
    </source>
</reference>
<dbReference type="PANTHER" id="PTHR47566:SF1">
    <property type="entry name" value="PROTEIN NUD1"/>
    <property type="match status" value="1"/>
</dbReference>
<keyword evidence="1" id="KW-0433">Leucine-rich repeat</keyword>
<dbReference type="InterPro" id="IPR052574">
    <property type="entry name" value="CDIRP"/>
</dbReference>
<dbReference type="InterPro" id="IPR032675">
    <property type="entry name" value="LRR_dom_sf"/>
</dbReference>
<evidence type="ECO:0000313" key="4">
    <source>
        <dbReference type="EMBL" id="GKI19085.1"/>
    </source>
</evidence>
<dbReference type="RefSeq" id="WP_244076538.1">
    <property type="nucleotide sequence ID" value="NZ_AP025581.1"/>
</dbReference>
<evidence type="ECO:0000256" key="1">
    <source>
        <dbReference type="ARBA" id="ARBA00022614"/>
    </source>
</evidence>
<evidence type="ECO:0000313" key="5">
    <source>
        <dbReference type="Proteomes" id="UP001055105"/>
    </source>
</evidence>
<evidence type="ECO:0000259" key="3">
    <source>
        <dbReference type="PROSITE" id="PS50222"/>
    </source>
</evidence>
<dbReference type="EMBL" id="BQOL01000001">
    <property type="protein sequence ID" value="GKI19085.1"/>
    <property type="molecule type" value="Genomic_DNA"/>
</dbReference>
<gene>
    <name evidence="4" type="ORF">CE91St16_19930</name>
</gene>
<keyword evidence="2" id="KW-0677">Repeat</keyword>
<feature type="domain" description="EF-hand" evidence="3">
    <location>
        <begin position="43"/>
        <end position="70"/>
    </location>
</feature>
<dbReference type="Gene3D" id="3.80.10.10">
    <property type="entry name" value="Ribonuclease Inhibitor"/>
    <property type="match status" value="1"/>
</dbReference>
<dbReference type="GO" id="GO:0035591">
    <property type="term" value="F:signaling adaptor activity"/>
    <property type="evidence" value="ECO:0007669"/>
    <property type="project" value="TreeGrafter"/>
</dbReference>
<name>A0AA37KNY6_9BACT</name>
<dbReference type="InterPro" id="IPR002048">
    <property type="entry name" value="EF_hand_dom"/>
</dbReference>
<evidence type="ECO:0000256" key="2">
    <source>
        <dbReference type="ARBA" id="ARBA00022737"/>
    </source>
</evidence>